<feature type="region of interest" description="Disordered" evidence="1">
    <location>
        <begin position="173"/>
        <end position="201"/>
    </location>
</feature>
<keyword evidence="2" id="KW-0472">Membrane</keyword>
<name>A0A9P9EL23_9PLEO</name>
<organism evidence="3 4">
    <name type="scientific">Dendryphion nanum</name>
    <dbReference type="NCBI Taxonomy" id="256645"/>
    <lineage>
        <taxon>Eukaryota</taxon>
        <taxon>Fungi</taxon>
        <taxon>Dikarya</taxon>
        <taxon>Ascomycota</taxon>
        <taxon>Pezizomycotina</taxon>
        <taxon>Dothideomycetes</taxon>
        <taxon>Pleosporomycetidae</taxon>
        <taxon>Pleosporales</taxon>
        <taxon>Torulaceae</taxon>
        <taxon>Dendryphion</taxon>
    </lineage>
</organism>
<keyword evidence="2" id="KW-1133">Transmembrane helix</keyword>
<dbReference type="OrthoDB" id="3793150at2759"/>
<reference evidence="3" key="1">
    <citation type="journal article" date="2021" name="Nat. Commun.">
        <title>Genetic determinants of endophytism in the Arabidopsis root mycobiome.</title>
        <authorList>
            <person name="Mesny F."/>
            <person name="Miyauchi S."/>
            <person name="Thiergart T."/>
            <person name="Pickel B."/>
            <person name="Atanasova L."/>
            <person name="Karlsson M."/>
            <person name="Huettel B."/>
            <person name="Barry K.W."/>
            <person name="Haridas S."/>
            <person name="Chen C."/>
            <person name="Bauer D."/>
            <person name="Andreopoulos W."/>
            <person name="Pangilinan J."/>
            <person name="LaButti K."/>
            <person name="Riley R."/>
            <person name="Lipzen A."/>
            <person name="Clum A."/>
            <person name="Drula E."/>
            <person name="Henrissat B."/>
            <person name="Kohler A."/>
            <person name="Grigoriev I.V."/>
            <person name="Martin F.M."/>
            <person name="Hacquard S."/>
        </authorList>
    </citation>
    <scope>NUCLEOTIDE SEQUENCE</scope>
    <source>
        <strain evidence="3">MPI-CAGE-CH-0243</strain>
    </source>
</reference>
<evidence type="ECO:0008006" key="5">
    <source>
        <dbReference type="Google" id="ProtNLM"/>
    </source>
</evidence>
<comment type="caution">
    <text evidence="3">The sequence shown here is derived from an EMBL/GenBank/DDBJ whole genome shotgun (WGS) entry which is preliminary data.</text>
</comment>
<feature type="transmembrane region" description="Helical" evidence="2">
    <location>
        <begin position="209"/>
        <end position="230"/>
    </location>
</feature>
<accession>A0A9P9EL23</accession>
<proteinExistence type="predicted"/>
<dbReference type="AlphaFoldDB" id="A0A9P9EL23"/>
<gene>
    <name evidence="3" type="ORF">B0J11DRAFT_34089</name>
</gene>
<evidence type="ECO:0000256" key="2">
    <source>
        <dbReference type="SAM" id="Phobius"/>
    </source>
</evidence>
<evidence type="ECO:0000313" key="4">
    <source>
        <dbReference type="Proteomes" id="UP000700596"/>
    </source>
</evidence>
<feature type="compositionally biased region" description="Low complexity" evidence="1">
    <location>
        <begin position="173"/>
        <end position="192"/>
    </location>
</feature>
<dbReference type="EMBL" id="JAGMWT010000001">
    <property type="protein sequence ID" value="KAH7139049.1"/>
    <property type="molecule type" value="Genomic_DNA"/>
</dbReference>
<evidence type="ECO:0000256" key="1">
    <source>
        <dbReference type="SAM" id="MobiDB-lite"/>
    </source>
</evidence>
<keyword evidence="2" id="KW-0812">Transmembrane</keyword>
<sequence>MRHEHIRRSLFPDSVRFILISFAIILLPVSLAQSVAPTISLATDKDLVSQRQCVRDCITLYGPLWKAVGGCNVDGCFCRQDLRSIATRHLRNCIYTTFSECSNGVDFGFATSIYDRYCSFSGPAPAEPSTTSTSETARTTSSYTYTTAVSYTAYYYPTATITRYLPEPTRSQISISSGRSRTSATPPSASPVSSPPKPKKKLSAKEKNIIVGVIISVFGLLIVIAGGCCIMKHRRRRREQDELNFPAVVEIARTPRR</sequence>
<keyword evidence="4" id="KW-1185">Reference proteome</keyword>
<dbReference type="Proteomes" id="UP000700596">
    <property type="component" value="Unassembled WGS sequence"/>
</dbReference>
<protein>
    <recommendedName>
        <fullName evidence="5">Extracellular membrane protein CFEM domain-containing protein</fullName>
    </recommendedName>
</protein>
<evidence type="ECO:0000313" key="3">
    <source>
        <dbReference type="EMBL" id="KAH7139049.1"/>
    </source>
</evidence>